<protein>
    <submittedName>
        <fullName evidence="2">Xylose isomerase domain protein TIM barrel</fullName>
    </submittedName>
</protein>
<evidence type="ECO:0000313" key="2">
    <source>
        <dbReference type="EMBL" id="CAA9491936.1"/>
    </source>
</evidence>
<dbReference type="Gene3D" id="3.20.20.150">
    <property type="entry name" value="Divalent-metal-dependent TIM barrel enzymes"/>
    <property type="match status" value="1"/>
</dbReference>
<reference evidence="2" key="1">
    <citation type="submission" date="2020-02" db="EMBL/GenBank/DDBJ databases">
        <authorList>
            <person name="Meier V. D."/>
        </authorList>
    </citation>
    <scope>NUCLEOTIDE SEQUENCE</scope>
    <source>
        <strain evidence="2">AVDCRST_MAG96</strain>
    </source>
</reference>
<proteinExistence type="predicted"/>
<dbReference type="EMBL" id="CADCVN010000591">
    <property type="protein sequence ID" value="CAA9491936.1"/>
    <property type="molecule type" value="Genomic_DNA"/>
</dbReference>
<sequence length="308" mass="35066">MKKYARRNFLQNAGSVLALALAGSAFDFKKNKPLLSFSTLGCPDWTFEKIVNFAKENGYDGLEIRTIQRQMDLPKLGEFNSPERIAATRKFVNAKGIKIVNLGASSALHHKDTAARKKNIDEAKQFIDLAEQLKCPYVRVFPNDFPPGQERKETIELISKGLLELGDYAKGSQVTVLMESHGQVVKSDDLETIMRAAEHKNVGLIWDIVNMWSVTKEPPAEVYQKLKKYIRHTHIKDLNIVNGKEQYTLLGKGETPIFEAVDILSKNGYNGYFSFEWEKLWHPEIAEPEIALAHYPKTMNEHFKKNNI</sequence>
<dbReference type="PANTHER" id="PTHR12110:SF21">
    <property type="entry name" value="XYLOSE ISOMERASE-LIKE TIM BARREL DOMAIN-CONTAINING PROTEIN"/>
    <property type="match status" value="1"/>
</dbReference>
<name>A0A6J4SGT7_9BACT</name>
<dbReference type="SUPFAM" id="SSF51658">
    <property type="entry name" value="Xylose isomerase-like"/>
    <property type="match status" value="1"/>
</dbReference>
<dbReference type="InterPro" id="IPR050312">
    <property type="entry name" value="IolE/XylAMocC-like"/>
</dbReference>
<organism evidence="2">
    <name type="scientific">uncultured Segetibacter sp</name>
    <dbReference type="NCBI Taxonomy" id="481133"/>
    <lineage>
        <taxon>Bacteria</taxon>
        <taxon>Pseudomonadati</taxon>
        <taxon>Bacteroidota</taxon>
        <taxon>Chitinophagia</taxon>
        <taxon>Chitinophagales</taxon>
        <taxon>Chitinophagaceae</taxon>
        <taxon>Segetibacter</taxon>
        <taxon>environmental samples</taxon>
    </lineage>
</organism>
<dbReference type="InterPro" id="IPR036237">
    <property type="entry name" value="Xyl_isomerase-like_sf"/>
</dbReference>
<dbReference type="InterPro" id="IPR013022">
    <property type="entry name" value="Xyl_isomerase-like_TIM-brl"/>
</dbReference>
<dbReference type="AlphaFoldDB" id="A0A6J4SGT7"/>
<dbReference type="Pfam" id="PF01261">
    <property type="entry name" value="AP_endonuc_2"/>
    <property type="match status" value="1"/>
</dbReference>
<gene>
    <name evidence="2" type="ORF">AVDCRST_MAG96-1552</name>
</gene>
<feature type="domain" description="Xylose isomerase-like TIM barrel" evidence="1">
    <location>
        <begin position="52"/>
        <end position="280"/>
    </location>
</feature>
<accession>A0A6J4SGT7</accession>
<dbReference type="GO" id="GO:0016853">
    <property type="term" value="F:isomerase activity"/>
    <property type="evidence" value="ECO:0007669"/>
    <property type="project" value="UniProtKB-KW"/>
</dbReference>
<dbReference type="PANTHER" id="PTHR12110">
    <property type="entry name" value="HYDROXYPYRUVATE ISOMERASE"/>
    <property type="match status" value="1"/>
</dbReference>
<keyword evidence="2" id="KW-0413">Isomerase</keyword>
<evidence type="ECO:0000259" key="1">
    <source>
        <dbReference type="Pfam" id="PF01261"/>
    </source>
</evidence>